<sequence length="885" mass="96325">MSFNCPFLLAYHRRHSPPMWLSSFASAADAEPLAVRARVWSDRSCSSVASCSALDDALTLVATSDVALLRRLRVVHDSFVTLQFQGRSHVGRLRLVPHTIVDASEDADADADAGVTLSPLLAFNLGIPSSAAVQLSVRAASPQELGLPVQSSTAFRRKQQEQPAPASYAMIAPLLVSSLSCRQHALLQQRDGLLDAIRAHFAAAKVLQVGDVFAVELRETTQSHVPKENERYREKYAPYKCVEVPAACMLQREGGEAAQSVTELMPPTLDLDTSLMFFRVEKLDGDNKDALALTVSDATELMQGSSTSAPSPDEATIKHFMMQSRHRGALAPFDSPLPSTTQQKLYEVLYPAQLCEIPVSVLLSGARGVGKRTLVHQVAKQLGVVTVEVPFTELTGQSELHLLENVRDQVSKAQALSPCLLYISHLFPVEKDNEEAELRIGAVLSECIRSLSQNQHSIPLIAGGGNDQVFVIGATNRPDLLESGLLRPGRFDRLLYLGICNERSAQLKVLKAQTRKFTLAEDANLEAVIEHCPTNFTGADFYALSSSALAAALKDRVEALDQQLDVINAEDCYSSSPMTIRLLLNRLSPEELRVPVSQEHFMTALSQVACASSYPELPVLYLPGVRCRCSHQLIRFAGNGGVATWSSQFQSKMNILPKPKGGCSVCFYEQQNFVGNSFCVGQREKSCTKANPITAPGTIGSIKFGKGCSLVANVRVTDAPYNSHVDVISKDVANTGYNLTSDHSVQEVYVEEAGRACLLGTPQSGDGYGLCYTKNVSIVDDQYRNAITELMLFKSDTKDFDVILYENDYFNSPQKSIVQRAVSEGNTPGLSQRFTGYSKTLDTSATDSTTGAKKSLMNKVRSIEFVAPEEDSTPGSVHSPAQYAV</sequence>
<dbReference type="SMART" id="SM00382">
    <property type="entry name" value="AAA"/>
    <property type="match status" value="1"/>
</dbReference>
<gene>
    <name evidence="3" type="ORF">PF002_g17713</name>
    <name evidence="2" type="ORF">PF010_g15893</name>
</gene>
<evidence type="ECO:0000313" key="4">
    <source>
        <dbReference type="Proteomes" id="UP000440367"/>
    </source>
</evidence>
<dbReference type="PANTHER" id="PTHR23077">
    <property type="entry name" value="AAA-FAMILY ATPASE"/>
    <property type="match status" value="1"/>
</dbReference>
<dbReference type="InterPro" id="IPR003593">
    <property type="entry name" value="AAA+_ATPase"/>
</dbReference>
<dbReference type="Gene3D" id="1.10.8.60">
    <property type="match status" value="1"/>
</dbReference>
<organism evidence="3 4">
    <name type="scientific">Phytophthora fragariae</name>
    <dbReference type="NCBI Taxonomy" id="53985"/>
    <lineage>
        <taxon>Eukaryota</taxon>
        <taxon>Sar</taxon>
        <taxon>Stramenopiles</taxon>
        <taxon>Oomycota</taxon>
        <taxon>Peronosporomycetes</taxon>
        <taxon>Peronosporales</taxon>
        <taxon>Peronosporaceae</taxon>
        <taxon>Phytophthora</taxon>
    </lineage>
</organism>
<proteinExistence type="predicted"/>
<dbReference type="EMBL" id="QXGD01001116">
    <property type="protein sequence ID" value="KAE9214265.1"/>
    <property type="molecule type" value="Genomic_DNA"/>
</dbReference>
<dbReference type="GO" id="GO:0005524">
    <property type="term" value="F:ATP binding"/>
    <property type="evidence" value="ECO:0007669"/>
    <property type="project" value="InterPro"/>
</dbReference>
<evidence type="ECO:0000313" key="3">
    <source>
        <dbReference type="EMBL" id="KAE9214265.1"/>
    </source>
</evidence>
<dbReference type="InterPro" id="IPR027417">
    <property type="entry name" value="P-loop_NTPase"/>
</dbReference>
<protein>
    <recommendedName>
        <fullName evidence="1">AAA+ ATPase domain-containing protein</fullName>
    </recommendedName>
</protein>
<dbReference type="AlphaFoldDB" id="A0A6A3Y927"/>
<dbReference type="Gene3D" id="3.40.50.300">
    <property type="entry name" value="P-loop containing nucleotide triphosphate hydrolases"/>
    <property type="match status" value="1"/>
</dbReference>
<dbReference type="SUPFAM" id="SSF52540">
    <property type="entry name" value="P-loop containing nucleoside triphosphate hydrolases"/>
    <property type="match status" value="1"/>
</dbReference>
<dbReference type="GO" id="GO:0005829">
    <property type="term" value="C:cytosol"/>
    <property type="evidence" value="ECO:0007669"/>
    <property type="project" value="TreeGrafter"/>
</dbReference>
<dbReference type="InterPro" id="IPR003959">
    <property type="entry name" value="ATPase_AAA_core"/>
</dbReference>
<dbReference type="PANTHER" id="PTHR23077:SF9">
    <property type="entry name" value="PEROXISOMAL ATPASE PEX6"/>
    <property type="match status" value="1"/>
</dbReference>
<dbReference type="GO" id="GO:0005778">
    <property type="term" value="C:peroxisomal membrane"/>
    <property type="evidence" value="ECO:0007669"/>
    <property type="project" value="TreeGrafter"/>
</dbReference>
<evidence type="ECO:0000313" key="5">
    <source>
        <dbReference type="Proteomes" id="UP000488956"/>
    </source>
</evidence>
<dbReference type="EMBL" id="QXFX01001060">
    <property type="protein sequence ID" value="KAE9097608.1"/>
    <property type="molecule type" value="Genomic_DNA"/>
</dbReference>
<accession>A0A6A3Y927</accession>
<evidence type="ECO:0000313" key="2">
    <source>
        <dbReference type="EMBL" id="KAE9097608.1"/>
    </source>
</evidence>
<dbReference type="Pfam" id="PF00004">
    <property type="entry name" value="AAA"/>
    <property type="match status" value="1"/>
</dbReference>
<evidence type="ECO:0000259" key="1">
    <source>
        <dbReference type="SMART" id="SM00382"/>
    </source>
</evidence>
<comment type="caution">
    <text evidence="3">The sequence shown here is derived from an EMBL/GenBank/DDBJ whole genome shotgun (WGS) entry which is preliminary data.</text>
</comment>
<feature type="domain" description="AAA+ ATPase" evidence="1">
    <location>
        <begin position="357"/>
        <end position="501"/>
    </location>
</feature>
<name>A0A6A3Y927_9STRA</name>
<reference evidence="3 4" key="1">
    <citation type="submission" date="2018-08" db="EMBL/GenBank/DDBJ databases">
        <title>Genomic investigation of the strawberry pathogen Phytophthora fragariae indicates pathogenicity is determined by transcriptional variation in three key races.</title>
        <authorList>
            <person name="Adams T.M."/>
            <person name="Armitage A.D."/>
            <person name="Sobczyk M.K."/>
            <person name="Bates H.J."/>
            <person name="Dunwell J.M."/>
            <person name="Nellist C.F."/>
            <person name="Harrison R.J."/>
        </authorList>
    </citation>
    <scope>NUCLEOTIDE SEQUENCE [LARGE SCALE GENOMIC DNA]</scope>
    <source>
        <strain evidence="3 4">BC-1</strain>
        <strain evidence="2 5">ONT-3</strain>
    </source>
</reference>
<dbReference type="GO" id="GO:0016887">
    <property type="term" value="F:ATP hydrolysis activity"/>
    <property type="evidence" value="ECO:0007669"/>
    <property type="project" value="InterPro"/>
</dbReference>
<dbReference type="Proteomes" id="UP000488956">
    <property type="component" value="Unassembled WGS sequence"/>
</dbReference>
<dbReference type="GO" id="GO:0016558">
    <property type="term" value="P:protein import into peroxisome matrix"/>
    <property type="evidence" value="ECO:0007669"/>
    <property type="project" value="TreeGrafter"/>
</dbReference>
<dbReference type="InterPro" id="IPR050168">
    <property type="entry name" value="AAA_ATPase_domain"/>
</dbReference>
<dbReference type="Proteomes" id="UP000440367">
    <property type="component" value="Unassembled WGS sequence"/>
</dbReference>